<protein>
    <submittedName>
        <fullName evidence="2">Uncharacterized protein</fullName>
    </submittedName>
</protein>
<feature type="transmembrane region" description="Helical" evidence="1">
    <location>
        <begin position="69"/>
        <end position="90"/>
    </location>
</feature>
<reference evidence="2" key="1">
    <citation type="journal article" date="2020" name="Stud. Mycol.">
        <title>101 Dothideomycetes genomes: a test case for predicting lifestyles and emergence of pathogens.</title>
        <authorList>
            <person name="Haridas S."/>
            <person name="Albert R."/>
            <person name="Binder M."/>
            <person name="Bloem J."/>
            <person name="Labutti K."/>
            <person name="Salamov A."/>
            <person name="Andreopoulos B."/>
            <person name="Baker S."/>
            <person name="Barry K."/>
            <person name="Bills G."/>
            <person name="Bluhm B."/>
            <person name="Cannon C."/>
            <person name="Castanera R."/>
            <person name="Culley D."/>
            <person name="Daum C."/>
            <person name="Ezra D."/>
            <person name="Gonzalez J."/>
            <person name="Henrissat B."/>
            <person name="Kuo A."/>
            <person name="Liang C."/>
            <person name="Lipzen A."/>
            <person name="Lutzoni F."/>
            <person name="Magnuson J."/>
            <person name="Mondo S."/>
            <person name="Nolan M."/>
            <person name="Ohm R."/>
            <person name="Pangilinan J."/>
            <person name="Park H.-J."/>
            <person name="Ramirez L."/>
            <person name="Alfaro M."/>
            <person name="Sun H."/>
            <person name="Tritt A."/>
            <person name="Yoshinaga Y."/>
            <person name="Zwiers L.-H."/>
            <person name="Turgeon B."/>
            <person name="Goodwin S."/>
            <person name="Spatafora J."/>
            <person name="Crous P."/>
            <person name="Grigoriev I."/>
        </authorList>
    </citation>
    <scope>NUCLEOTIDE SEQUENCE</scope>
    <source>
        <strain evidence="2">CBS 175.79</strain>
    </source>
</reference>
<evidence type="ECO:0000313" key="2">
    <source>
        <dbReference type="EMBL" id="KAF2013241.1"/>
    </source>
</evidence>
<keyword evidence="3" id="KW-1185">Reference proteome</keyword>
<organism evidence="2 3">
    <name type="scientific">Aaosphaeria arxii CBS 175.79</name>
    <dbReference type="NCBI Taxonomy" id="1450172"/>
    <lineage>
        <taxon>Eukaryota</taxon>
        <taxon>Fungi</taxon>
        <taxon>Dikarya</taxon>
        <taxon>Ascomycota</taxon>
        <taxon>Pezizomycotina</taxon>
        <taxon>Dothideomycetes</taxon>
        <taxon>Pleosporomycetidae</taxon>
        <taxon>Pleosporales</taxon>
        <taxon>Pleosporales incertae sedis</taxon>
        <taxon>Aaosphaeria</taxon>
    </lineage>
</organism>
<keyword evidence="1" id="KW-1133">Transmembrane helix</keyword>
<evidence type="ECO:0000313" key="3">
    <source>
        <dbReference type="Proteomes" id="UP000799778"/>
    </source>
</evidence>
<dbReference type="EMBL" id="ML978071">
    <property type="protein sequence ID" value="KAF2013241.1"/>
    <property type="molecule type" value="Genomic_DNA"/>
</dbReference>
<name>A0A6A5XK70_9PLEO</name>
<keyword evidence="1" id="KW-0472">Membrane</keyword>
<accession>A0A6A5XK70</accession>
<sequence>MHSSKCKLLGQHPSCNAERVGPSIQRMSHTQVGIKGEKEERDLFLSGACLLRTRRPLNQISQFARISHFGWFCFGCVCVCVFGIITIYTVCDLIFQSCHFAIRNRVFRVYDIREVNEHD</sequence>
<dbReference type="AlphaFoldDB" id="A0A6A5XK70"/>
<keyword evidence="1" id="KW-0812">Transmembrane</keyword>
<proteinExistence type="predicted"/>
<evidence type="ECO:0000256" key="1">
    <source>
        <dbReference type="SAM" id="Phobius"/>
    </source>
</evidence>
<dbReference type="GeneID" id="54279600"/>
<dbReference type="RefSeq" id="XP_033381580.1">
    <property type="nucleotide sequence ID" value="XM_033522203.1"/>
</dbReference>
<dbReference type="Proteomes" id="UP000799778">
    <property type="component" value="Unassembled WGS sequence"/>
</dbReference>
<gene>
    <name evidence="2" type="ORF">BU24DRAFT_232906</name>
</gene>